<gene>
    <name evidence="7" type="ORF">P3G67_10255</name>
</gene>
<evidence type="ECO:0000256" key="3">
    <source>
        <dbReference type="ARBA" id="ARBA00022723"/>
    </source>
</evidence>
<keyword evidence="8" id="KW-1185">Reference proteome</keyword>
<evidence type="ECO:0000256" key="4">
    <source>
        <dbReference type="ARBA" id="ARBA00023002"/>
    </source>
</evidence>
<dbReference type="Gene3D" id="1.10.630.10">
    <property type="entry name" value="Cytochrome P450"/>
    <property type="match status" value="1"/>
</dbReference>
<dbReference type="InterPro" id="IPR050196">
    <property type="entry name" value="Cytochrome_P450_Monoox"/>
</dbReference>
<keyword evidence="6" id="KW-0503">Monooxygenase</keyword>
<dbReference type="RefSeq" id="WP_276093147.1">
    <property type="nucleotide sequence ID" value="NZ_JARJBC010000005.1"/>
</dbReference>
<keyword evidence="2" id="KW-0349">Heme</keyword>
<dbReference type="PANTHER" id="PTHR24291:SF50">
    <property type="entry name" value="BIFUNCTIONAL ALBAFLAVENONE MONOOXYGENASE_TERPENE SYNTHASE"/>
    <property type="match status" value="1"/>
</dbReference>
<dbReference type="PRINTS" id="PR00385">
    <property type="entry name" value="P450"/>
</dbReference>
<protein>
    <submittedName>
        <fullName evidence="7">Cytochrome P450</fullName>
    </submittedName>
</protein>
<dbReference type="Pfam" id="PF00067">
    <property type="entry name" value="p450"/>
    <property type="match status" value="1"/>
</dbReference>
<evidence type="ECO:0000313" key="8">
    <source>
        <dbReference type="Proteomes" id="UP001216579"/>
    </source>
</evidence>
<evidence type="ECO:0000256" key="6">
    <source>
        <dbReference type="ARBA" id="ARBA00023033"/>
    </source>
</evidence>
<dbReference type="InterPro" id="IPR002401">
    <property type="entry name" value="Cyt_P450_E_grp-I"/>
</dbReference>
<keyword evidence="3" id="KW-0479">Metal-binding</keyword>
<reference evidence="7 8" key="1">
    <citation type="submission" date="2023-03" db="EMBL/GenBank/DDBJ databases">
        <title>Draft genome sequence of Streptomyces sp. RB6PN23 isolated from peat swamp forest in Thailand.</title>
        <authorList>
            <person name="Klaysubun C."/>
            <person name="Duangmal K."/>
        </authorList>
    </citation>
    <scope>NUCLEOTIDE SEQUENCE [LARGE SCALE GENOMIC DNA]</scope>
    <source>
        <strain evidence="7 8">RB6PN23</strain>
    </source>
</reference>
<name>A0ABT5ZIF6_9ACTN</name>
<keyword evidence="4" id="KW-0560">Oxidoreductase</keyword>
<evidence type="ECO:0000256" key="2">
    <source>
        <dbReference type="ARBA" id="ARBA00022617"/>
    </source>
</evidence>
<evidence type="ECO:0000256" key="5">
    <source>
        <dbReference type="ARBA" id="ARBA00023004"/>
    </source>
</evidence>
<comment type="similarity">
    <text evidence="1">Belongs to the cytochrome P450 family.</text>
</comment>
<dbReference type="PANTHER" id="PTHR24291">
    <property type="entry name" value="CYTOCHROME P450 FAMILY 4"/>
    <property type="match status" value="1"/>
</dbReference>
<evidence type="ECO:0000313" key="7">
    <source>
        <dbReference type="EMBL" id="MDF3289618.1"/>
    </source>
</evidence>
<evidence type="ECO:0000256" key="1">
    <source>
        <dbReference type="ARBA" id="ARBA00010617"/>
    </source>
</evidence>
<dbReference type="InterPro" id="IPR001128">
    <property type="entry name" value="Cyt_P450"/>
</dbReference>
<organism evidence="7 8">
    <name type="scientific">Streptomyces silvisoli</name>
    <dbReference type="NCBI Taxonomy" id="3034235"/>
    <lineage>
        <taxon>Bacteria</taxon>
        <taxon>Bacillati</taxon>
        <taxon>Actinomycetota</taxon>
        <taxon>Actinomycetes</taxon>
        <taxon>Kitasatosporales</taxon>
        <taxon>Streptomycetaceae</taxon>
        <taxon>Streptomyces</taxon>
    </lineage>
</organism>
<comment type="caution">
    <text evidence="7">The sequence shown here is derived from an EMBL/GenBank/DDBJ whole genome shotgun (WGS) entry which is preliminary data.</text>
</comment>
<accession>A0ABT5ZIF6</accession>
<dbReference type="Proteomes" id="UP001216579">
    <property type="component" value="Unassembled WGS sequence"/>
</dbReference>
<sequence>MRASTVHRVRIPSLPGAMPLLGHIPQLRRQPSEFVRALRTRGDVVRFRLGPRWAYAVNSPALIRQMLVADAEQAASLRRRGSVGLVLHPSRIRQYAATMCEIAEARVDSWRHGAQILLDQELFSLTLTTVTQVLFRGRAGARLAEDVRGTLPVLLEGLGRRALTPVGALDRLPMPVNLRFRRAQRTLQEAVHRAIAEYRADGLEHGDLLSMLLTARDADSGAGLSDEQVHDELVTMLVAGTETTASALSWACYLLSRDGDAQRRFQRELDEALGRRDVHQVSHETLRELAFQQRVIAETLRLYPSTWMLARRPNSPVELGGYRIPAGSTVLFSVYALQRDPELFASPERFDPDRWLPKSSPGIPRDAYIPFDSGVRGCAGEQFARAEMAAFLSVIFSRCSVRPAPGGSPPVTRLMSMSSALPLIVRRRTPRERRC</sequence>
<dbReference type="InterPro" id="IPR036396">
    <property type="entry name" value="Cyt_P450_sf"/>
</dbReference>
<dbReference type="EMBL" id="JARJBC010000005">
    <property type="protein sequence ID" value="MDF3289618.1"/>
    <property type="molecule type" value="Genomic_DNA"/>
</dbReference>
<keyword evidence="5" id="KW-0408">Iron</keyword>
<dbReference type="PRINTS" id="PR00463">
    <property type="entry name" value="EP450I"/>
</dbReference>
<proteinExistence type="inferred from homology"/>
<dbReference type="SUPFAM" id="SSF48264">
    <property type="entry name" value="Cytochrome P450"/>
    <property type="match status" value="1"/>
</dbReference>